<gene>
    <name evidence="1" type="ORF">N3K66_007505</name>
</gene>
<dbReference type="EMBL" id="CM047946">
    <property type="protein sequence ID" value="KAI9897649.1"/>
    <property type="molecule type" value="Genomic_DNA"/>
</dbReference>
<accession>A0ACC0UU27</accession>
<comment type="caution">
    <text evidence="1">The sequence shown here is derived from an EMBL/GenBank/DDBJ whole genome shotgun (WGS) entry which is preliminary data.</text>
</comment>
<proteinExistence type="predicted"/>
<evidence type="ECO:0000313" key="1">
    <source>
        <dbReference type="EMBL" id="KAI9897649.1"/>
    </source>
</evidence>
<sequence length="1162" mass="126765">MLAIDSLKSHLLALAAVSTATSKRLSDEQYDAGFKIFLQGRGWETYQEFVLPQLSRLVESLLESRASISVLEIGPGPKSVLQRLPDRLRSRITTYSAYESNKKFADKLEYSLCCSSGPESSLSCFECAPRIHRTPFSVDSSSSMEDNAGVAAGDKDTRYDLVLFCHSLYGMSPKHKFIGKAIELLNDTPGGATVAVFHRDNLLYFEDLIHQGVETYPNGMIQVEDDDQSLDAFASFVAGVTYEGADEGAALQDKWRRACRTLGHRHEDDPCLLLFSCPTVMFTYNNSSVKLSQLAAKVSLMREPRAVKNVEARLHRPNAVFLPPTIGHLQQCVRWALECKVSLTIIGGGHSGQCLWPSVVAIDMAAFKEIHVITAQKNGDSETPTAANTVVVAGTGCKTGDIIRETLTQGLTVPLGARPSVGAGLWLQGGIGHLARLHGLSCDSIVGAVLVSVKSSQILCVGHVPNQCWPAGASRPDNDYDLLWAIKGAGTNFGIVVSVVFKTYPAPKYVVRNWVFPLRDDHVAQSKLCDFNNYVAQKLPRNCSADAYIYGDDGGLNFGVTMFEASLPDTASLQKAPPLSFVYSHLGEEHSIQERDSLSVFDSDMYMTTMHGGHGSGKTSSFKRCVFLHHIGIKEVASVLMKAVDERPSPLCYLHLLHGGGAVGDVTFEGTAFGCRDWVFACVVTGVWPRAQDGGDAEKAAFEWVYSVVDDLLPFCDGVYGADLGGGPRDSLLATRAFGLNRPRLMQLKKESDPYNVLAHACPLLHTVASPRLIVLVTGPSGVGKDYCAAIWESMFKAEVTQTISARTVSISDSIKRRYAAVSGANLERLLQDRDYKELHRPALTAFFREQMHQRPELPKEEFLNVVLSATGVDVLIITGMREGAPVATLSPLLSGSKLLDVRVRAGAETLQDRRGRSHRRGEVAVFDQELLDYQPSFIFNNDSVGEEAVKLFGKEYLLPYMHVDLQTLKTLIPSVRNFPRPDIEFRHVLNISERPGGLQLCTSLLEHRFIHEWPGIDALVCCEAGGFIYASALASRVKLPLALIREAGKLPPPTISTTKLPSHITSMAHNGDDEGHVKSKRIEMGCDVLTADASVLVVDDVLATGTTLCAVIELLKKAGIRLGNIKVVVIAEFPIHGGRQLLRQRGFSGVSVDSLLVLNGA</sequence>
<keyword evidence="2" id="KW-1185">Reference proteome</keyword>
<reference evidence="1" key="1">
    <citation type="submission" date="2022-10" db="EMBL/GenBank/DDBJ databases">
        <title>Complete Genome of Trichothecium roseum strain YXFP-22015, a Plant Pathogen Isolated from Citrus.</title>
        <authorList>
            <person name="Wang Y."/>
            <person name="Zhu L."/>
        </authorList>
    </citation>
    <scope>NUCLEOTIDE SEQUENCE</scope>
    <source>
        <strain evidence="1">YXFP-22015</strain>
    </source>
</reference>
<name>A0ACC0UU27_9HYPO</name>
<protein>
    <submittedName>
        <fullName evidence="1">Uncharacterized protein</fullName>
    </submittedName>
</protein>
<dbReference type="Proteomes" id="UP001163324">
    <property type="component" value="Chromosome 7"/>
</dbReference>
<evidence type="ECO:0000313" key="2">
    <source>
        <dbReference type="Proteomes" id="UP001163324"/>
    </source>
</evidence>
<organism evidence="1 2">
    <name type="scientific">Trichothecium roseum</name>
    <dbReference type="NCBI Taxonomy" id="47278"/>
    <lineage>
        <taxon>Eukaryota</taxon>
        <taxon>Fungi</taxon>
        <taxon>Dikarya</taxon>
        <taxon>Ascomycota</taxon>
        <taxon>Pezizomycotina</taxon>
        <taxon>Sordariomycetes</taxon>
        <taxon>Hypocreomycetidae</taxon>
        <taxon>Hypocreales</taxon>
        <taxon>Hypocreales incertae sedis</taxon>
        <taxon>Trichothecium</taxon>
    </lineage>
</organism>